<dbReference type="InterPro" id="IPR036291">
    <property type="entry name" value="NAD(P)-bd_dom_sf"/>
</dbReference>
<evidence type="ECO:0000313" key="3">
    <source>
        <dbReference type="Proteomes" id="UP000622317"/>
    </source>
</evidence>
<dbReference type="CDD" id="cd05325">
    <property type="entry name" value="carb_red_sniffer_like_SDR_c"/>
    <property type="match status" value="1"/>
</dbReference>
<gene>
    <name evidence="2" type="ORF">IEN85_07960</name>
</gene>
<reference evidence="2" key="1">
    <citation type="submission" date="2020-09" db="EMBL/GenBank/DDBJ databases">
        <title>Pelagicoccus enzymogenes sp. nov. with an EPS production, isolated from marine sediment.</title>
        <authorList>
            <person name="Feng X."/>
        </authorList>
    </citation>
    <scope>NUCLEOTIDE SEQUENCE</scope>
    <source>
        <strain evidence="2">NFK12</strain>
    </source>
</reference>
<dbReference type="Proteomes" id="UP000622317">
    <property type="component" value="Unassembled WGS sequence"/>
</dbReference>
<dbReference type="RefSeq" id="WP_191616551.1">
    <property type="nucleotide sequence ID" value="NZ_JACYFG010000007.1"/>
</dbReference>
<evidence type="ECO:0000313" key="2">
    <source>
        <dbReference type="EMBL" id="MBD5779426.1"/>
    </source>
</evidence>
<dbReference type="SUPFAM" id="SSF51735">
    <property type="entry name" value="NAD(P)-binding Rossmann-fold domains"/>
    <property type="match status" value="1"/>
</dbReference>
<dbReference type="PANTHER" id="PTHR45458">
    <property type="entry name" value="SHORT-CHAIN DEHYDROGENASE/REDUCTASE SDR"/>
    <property type="match status" value="1"/>
</dbReference>
<protein>
    <submittedName>
        <fullName evidence="2">SDR family oxidoreductase</fullName>
    </submittedName>
</protein>
<accession>A0A927F815</accession>
<evidence type="ECO:0000256" key="1">
    <source>
        <dbReference type="RuleBase" id="RU000363"/>
    </source>
</evidence>
<dbReference type="GO" id="GO:0016616">
    <property type="term" value="F:oxidoreductase activity, acting on the CH-OH group of donors, NAD or NADP as acceptor"/>
    <property type="evidence" value="ECO:0007669"/>
    <property type="project" value="TreeGrafter"/>
</dbReference>
<keyword evidence="3" id="KW-1185">Reference proteome</keyword>
<dbReference type="InterPro" id="IPR002347">
    <property type="entry name" value="SDR_fam"/>
</dbReference>
<name>A0A927F815_9BACT</name>
<sequence>MATILVTGASRGIGLELACQHAEAGDSVIATCRDPDTANALNHLSQSFDNVEVEALDVVDPLTILSLASLISKRGDKVDILYSNAGMAVAEAFGEWTADAFSATLETNVVGCAMILQGFAKVMAQGGKIVNVSSKMGSFEFMGNLAGELTSYAVSKSALNMLVRQSAPSLKSQGVLSVALSPGWVKTDMGGQEADLTVTESVEAIRKTVSELSLEDAGKFIDYTGEEIPW</sequence>
<comment type="similarity">
    <text evidence="1">Belongs to the short-chain dehydrogenases/reductases (SDR) family.</text>
</comment>
<dbReference type="InterPro" id="IPR052184">
    <property type="entry name" value="SDR_enzymes"/>
</dbReference>
<dbReference type="Gene3D" id="3.40.50.720">
    <property type="entry name" value="NAD(P)-binding Rossmann-like Domain"/>
    <property type="match status" value="1"/>
</dbReference>
<dbReference type="PRINTS" id="PR00080">
    <property type="entry name" value="SDRFAMILY"/>
</dbReference>
<comment type="caution">
    <text evidence="2">The sequence shown here is derived from an EMBL/GenBank/DDBJ whole genome shotgun (WGS) entry which is preliminary data.</text>
</comment>
<dbReference type="Pfam" id="PF00106">
    <property type="entry name" value="adh_short"/>
    <property type="match status" value="1"/>
</dbReference>
<dbReference type="PANTHER" id="PTHR45458:SF1">
    <property type="entry name" value="SHORT CHAIN DEHYDROGENASE"/>
    <property type="match status" value="1"/>
</dbReference>
<dbReference type="EMBL" id="JACYFG010000007">
    <property type="protein sequence ID" value="MBD5779426.1"/>
    <property type="molecule type" value="Genomic_DNA"/>
</dbReference>
<dbReference type="PRINTS" id="PR00081">
    <property type="entry name" value="GDHRDH"/>
</dbReference>
<proteinExistence type="inferred from homology"/>
<organism evidence="2 3">
    <name type="scientific">Pelagicoccus enzymogenes</name>
    <dbReference type="NCBI Taxonomy" id="2773457"/>
    <lineage>
        <taxon>Bacteria</taxon>
        <taxon>Pseudomonadati</taxon>
        <taxon>Verrucomicrobiota</taxon>
        <taxon>Opitutia</taxon>
        <taxon>Puniceicoccales</taxon>
        <taxon>Pelagicoccaceae</taxon>
        <taxon>Pelagicoccus</taxon>
    </lineage>
</organism>
<dbReference type="AlphaFoldDB" id="A0A927F815"/>